<evidence type="ECO:0000313" key="2">
    <source>
        <dbReference type="Proteomes" id="UP000789366"/>
    </source>
</evidence>
<reference evidence="1" key="1">
    <citation type="submission" date="2021-06" db="EMBL/GenBank/DDBJ databases">
        <authorList>
            <person name="Kallberg Y."/>
            <person name="Tangrot J."/>
            <person name="Rosling A."/>
        </authorList>
    </citation>
    <scope>NUCLEOTIDE SEQUENCE</scope>
    <source>
        <strain evidence="1">28 12/20/2015</strain>
    </source>
</reference>
<name>A0ACA9P6F2_9GLOM</name>
<sequence length="229" mass="27310">MNRRRLTNKQQYDRWQKKIKKDLNDDNKIKKKLQDYLEFTHTNFYVKNTRMMTDEEKIRCGICGNQGHDRRSCSNRFAYNPFNPFNPFASQNSMMFQNKNMMKVPWQTYIIISRRLAEGRTCSYCGSMGHKTRRCLIRIARYPALNANLIRKSLTEYFKDPASKSLRLCGCCGAVGHSQRSCRFRAPNCISQYQYTLIKRELNKFKKEYSLQGHIVPQFIFPKIKKEFY</sequence>
<dbReference type="Proteomes" id="UP000789366">
    <property type="component" value="Unassembled WGS sequence"/>
</dbReference>
<keyword evidence="2" id="KW-1185">Reference proteome</keyword>
<dbReference type="EMBL" id="CAJVPW010020870">
    <property type="protein sequence ID" value="CAG8691039.1"/>
    <property type="molecule type" value="Genomic_DNA"/>
</dbReference>
<organism evidence="1 2">
    <name type="scientific">Cetraspora pellucida</name>
    <dbReference type="NCBI Taxonomy" id="1433469"/>
    <lineage>
        <taxon>Eukaryota</taxon>
        <taxon>Fungi</taxon>
        <taxon>Fungi incertae sedis</taxon>
        <taxon>Mucoromycota</taxon>
        <taxon>Glomeromycotina</taxon>
        <taxon>Glomeromycetes</taxon>
        <taxon>Diversisporales</taxon>
        <taxon>Gigasporaceae</taxon>
        <taxon>Cetraspora</taxon>
    </lineage>
</organism>
<comment type="caution">
    <text evidence="1">The sequence shown here is derived from an EMBL/GenBank/DDBJ whole genome shotgun (WGS) entry which is preliminary data.</text>
</comment>
<proteinExistence type="predicted"/>
<protein>
    <submittedName>
        <fullName evidence="1">16694_t:CDS:1</fullName>
    </submittedName>
</protein>
<accession>A0ACA9P6F2</accession>
<gene>
    <name evidence="1" type="ORF">SPELUC_LOCUS10753</name>
</gene>
<evidence type="ECO:0000313" key="1">
    <source>
        <dbReference type="EMBL" id="CAG8691039.1"/>
    </source>
</evidence>